<comment type="subcellular location">
    <subcellularLocation>
        <location evidence="1">Membrane</location>
        <topology evidence="1">Multi-pass membrane protein</topology>
    </subcellularLocation>
</comment>
<sequence>MQLLSAPPVPYHQLYLMHFQNMEDNRLIWLFVWAVIVDIITGFAKSLVTKRTTSTKGTTGLIKHGVLILVILTLYPMLDVNGMESAGDAFVSFYVLYYAVSILENWGQMGLPLPRWVKPYIYKLSDDYKKGKNHDERNY</sequence>
<evidence type="ECO:0000256" key="2">
    <source>
        <dbReference type="ARBA" id="ARBA00022692"/>
    </source>
</evidence>
<gene>
    <name evidence="7" type="ORF">H5993_03675</name>
</gene>
<dbReference type="InterPro" id="IPR006480">
    <property type="entry name" value="Phage_holin_4_1"/>
</dbReference>
<evidence type="ECO:0000313" key="8">
    <source>
        <dbReference type="Proteomes" id="UP000776629"/>
    </source>
</evidence>
<dbReference type="Proteomes" id="UP000776629">
    <property type="component" value="Unassembled WGS sequence"/>
</dbReference>
<keyword evidence="3 6" id="KW-1133">Transmembrane helix</keyword>
<name>A0ABS2EP33_9LACO</name>
<feature type="transmembrane region" description="Helical" evidence="6">
    <location>
        <begin position="60"/>
        <end position="78"/>
    </location>
</feature>
<protein>
    <submittedName>
        <fullName evidence="7">Phage holin family protein</fullName>
    </submittedName>
</protein>
<comment type="similarity">
    <text evidence="5">Belongs to the bacteriophage holin family. Cp-1 holin subfamily.</text>
</comment>
<reference evidence="7 8" key="1">
    <citation type="journal article" date="2021" name="Sci. Rep.">
        <title>The distribution of antibiotic resistance genes in chicken gut microbiota commensals.</title>
        <authorList>
            <person name="Juricova H."/>
            <person name="Matiasovicova J."/>
            <person name="Kubasova T."/>
            <person name="Cejkova D."/>
            <person name="Rychlik I."/>
        </authorList>
    </citation>
    <scope>NUCLEOTIDE SEQUENCE [LARGE SCALE GENOMIC DNA]</scope>
    <source>
        <strain evidence="7 8">An810</strain>
    </source>
</reference>
<keyword evidence="2 6" id="KW-0812">Transmembrane</keyword>
<evidence type="ECO:0000256" key="5">
    <source>
        <dbReference type="ARBA" id="ARBA00023600"/>
    </source>
</evidence>
<evidence type="ECO:0000256" key="6">
    <source>
        <dbReference type="SAM" id="Phobius"/>
    </source>
</evidence>
<evidence type="ECO:0000256" key="3">
    <source>
        <dbReference type="ARBA" id="ARBA00022989"/>
    </source>
</evidence>
<keyword evidence="4 6" id="KW-0472">Membrane</keyword>
<accession>A0ABS2EP33</accession>
<evidence type="ECO:0000313" key="7">
    <source>
        <dbReference type="EMBL" id="MBM6753861.1"/>
    </source>
</evidence>
<dbReference type="RefSeq" id="WP_204776260.1">
    <property type="nucleotide sequence ID" value="NZ_JACJJQ010000012.1"/>
</dbReference>
<evidence type="ECO:0000256" key="4">
    <source>
        <dbReference type="ARBA" id="ARBA00023136"/>
    </source>
</evidence>
<evidence type="ECO:0000256" key="1">
    <source>
        <dbReference type="ARBA" id="ARBA00004141"/>
    </source>
</evidence>
<dbReference type="Pfam" id="PF05105">
    <property type="entry name" value="Phage_holin_4_1"/>
    <property type="match status" value="1"/>
</dbReference>
<organism evidence="7 8">
    <name type="scientific">Limosilactobacillus alvi</name>
    <dbReference type="NCBI Taxonomy" id="990412"/>
    <lineage>
        <taxon>Bacteria</taxon>
        <taxon>Bacillati</taxon>
        <taxon>Bacillota</taxon>
        <taxon>Bacilli</taxon>
        <taxon>Lactobacillales</taxon>
        <taxon>Lactobacillaceae</taxon>
        <taxon>Limosilactobacillus</taxon>
    </lineage>
</organism>
<feature type="transmembrane region" description="Helical" evidence="6">
    <location>
        <begin position="27"/>
        <end position="48"/>
    </location>
</feature>
<dbReference type="NCBIfam" id="TIGR01593">
    <property type="entry name" value="holin_tox_secr"/>
    <property type="match status" value="1"/>
</dbReference>
<keyword evidence="8" id="KW-1185">Reference proteome</keyword>
<feature type="transmembrane region" description="Helical" evidence="6">
    <location>
        <begin position="90"/>
        <end position="107"/>
    </location>
</feature>
<comment type="caution">
    <text evidence="7">The sequence shown here is derived from an EMBL/GenBank/DDBJ whole genome shotgun (WGS) entry which is preliminary data.</text>
</comment>
<proteinExistence type="inferred from homology"/>
<dbReference type="EMBL" id="JACJJQ010000012">
    <property type="protein sequence ID" value="MBM6753861.1"/>
    <property type="molecule type" value="Genomic_DNA"/>
</dbReference>